<keyword evidence="1" id="KW-1133">Transmembrane helix</keyword>
<dbReference type="EMBL" id="LAZR01046407">
    <property type="protein sequence ID" value="KKK96604.1"/>
    <property type="molecule type" value="Genomic_DNA"/>
</dbReference>
<keyword evidence="1" id="KW-0812">Transmembrane</keyword>
<accession>A0A0F9C226</accession>
<name>A0A0F9C226_9ZZZZ</name>
<evidence type="ECO:0008006" key="3">
    <source>
        <dbReference type="Google" id="ProtNLM"/>
    </source>
</evidence>
<feature type="non-terminal residue" evidence="2">
    <location>
        <position position="61"/>
    </location>
</feature>
<keyword evidence="1" id="KW-0472">Membrane</keyword>
<feature type="transmembrane region" description="Helical" evidence="1">
    <location>
        <begin position="12"/>
        <end position="34"/>
    </location>
</feature>
<proteinExistence type="predicted"/>
<evidence type="ECO:0000313" key="2">
    <source>
        <dbReference type="EMBL" id="KKK96604.1"/>
    </source>
</evidence>
<evidence type="ECO:0000256" key="1">
    <source>
        <dbReference type="SAM" id="Phobius"/>
    </source>
</evidence>
<gene>
    <name evidence="2" type="ORF">LCGC14_2661110</name>
</gene>
<reference evidence="2" key="1">
    <citation type="journal article" date="2015" name="Nature">
        <title>Complex archaea that bridge the gap between prokaryotes and eukaryotes.</title>
        <authorList>
            <person name="Spang A."/>
            <person name="Saw J.H."/>
            <person name="Jorgensen S.L."/>
            <person name="Zaremba-Niedzwiedzka K."/>
            <person name="Martijn J."/>
            <person name="Lind A.E."/>
            <person name="van Eijk R."/>
            <person name="Schleper C."/>
            <person name="Guy L."/>
            <person name="Ettema T.J."/>
        </authorList>
    </citation>
    <scope>NUCLEOTIDE SEQUENCE</scope>
</reference>
<dbReference type="AlphaFoldDB" id="A0A0F9C226"/>
<sequence>MILQITPVDLMGILLAIFIIVPFVILTFIAIWVYKDAKKKGINTVVWVLTVWIIPFFIGFV</sequence>
<feature type="transmembrane region" description="Helical" evidence="1">
    <location>
        <begin position="41"/>
        <end position="60"/>
    </location>
</feature>
<comment type="caution">
    <text evidence="2">The sequence shown here is derived from an EMBL/GenBank/DDBJ whole genome shotgun (WGS) entry which is preliminary data.</text>
</comment>
<organism evidence="2">
    <name type="scientific">marine sediment metagenome</name>
    <dbReference type="NCBI Taxonomy" id="412755"/>
    <lineage>
        <taxon>unclassified sequences</taxon>
        <taxon>metagenomes</taxon>
        <taxon>ecological metagenomes</taxon>
    </lineage>
</organism>
<protein>
    <recommendedName>
        <fullName evidence="3">Cardiolipin synthase N-terminal domain-containing protein</fullName>
    </recommendedName>
</protein>